<dbReference type="PROSITE" id="PS51892">
    <property type="entry name" value="SUBTILASE"/>
    <property type="match status" value="1"/>
</dbReference>
<dbReference type="PANTHER" id="PTHR43806:SF11">
    <property type="entry name" value="CEREVISIN-RELATED"/>
    <property type="match status" value="1"/>
</dbReference>
<evidence type="ECO:0000259" key="7">
    <source>
        <dbReference type="Pfam" id="PF00082"/>
    </source>
</evidence>
<dbReference type="EMBL" id="JAJEQF010000001">
    <property type="protein sequence ID" value="MCC2166113.1"/>
    <property type="molecule type" value="Genomic_DNA"/>
</dbReference>
<dbReference type="GO" id="GO:0006508">
    <property type="term" value="P:proteolysis"/>
    <property type="evidence" value="ECO:0007669"/>
    <property type="project" value="UniProtKB-KW"/>
</dbReference>
<dbReference type="RefSeq" id="WP_308727354.1">
    <property type="nucleotide sequence ID" value="NZ_JAJEQF010000001.1"/>
</dbReference>
<keyword evidence="2 6" id="KW-0645">Protease</keyword>
<evidence type="ECO:0000313" key="10">
    <source>
        <dbReference type="Proteomes" id="UP001199355"/>
    </source>
</evidence>
<dbReference type="AlphaFoldDB" id="A0AAE3DMF7"/>
<dbReference type="Pfam" id="PF18425">
    <property type="entry name" value="CspB_prodomain"/>
    <property type="match status" value="1"/>
</dbReference>
<feature type="active site" description="Charge relay system" evidence="5 6">
    <location>
        <position position="130"/>
    </location>
</feature>
<comment type="caution">
    <text evidence="9">The sequence shown here is derived from an EMBL/GenBank/DDBJ whole genome shotgun (WGS) entry which is preliminary data.</text>
</comment>
<dbReference type="Pfam" id="PF00082">
    <property type="entry name" value="Peptidase_S8"/>
    <property type="match status" value="2"/>
</dbReference>
<feature type="domain" description="Csp protease B prodomain" evidence="8">
    <location>
        <begin position="4"/>
        <end position="91"/>
    </location>
</feature>
<dbReference type="InterPro" id="IPR015500">
    <property type="entry name" value="Peptidase_S8_subtilisin-rel"/>
</dbReference>
<dbReference type="SUPFAM" id="SSF52743">
    <property type="entry name" value="Subtilisin-like"/>
    <property type="match status" value="1"/>
</dbReference>
<dbReference type="InterPro" id="IPR023828">
    <property type="entry name" value="Peptidase_S8_Ser-AS"/>
</dbReference>
<dbReference type="InterPro" id="IPR036852">
    <property type="entry name" value="Peptidase_S8/S53_dom_sf"/>
</dbReference>
<evidence type="ECO:0000259" key="8">
    <source>
        <dbReference type="Pfam" id="PF18425"/>
    </source>
</evidence>
<dbReference type="InterPro" id="IPR034045">
    <property type="entry name" value="Pep_S8_CspA-like"/>
</dbReference>
<sequence>MESEKLEDLLLLSLSASKGQRERSEVLDVGVTRDQNLREVIVKYSGDIDGLQIPGMEIQKLLAGYAIVKLPEDQIGALVAAREIEYVEMPKNLQTGLYEAKRVSCILPLLSQGDEDAPLDGKGVLIAVLDSGIDYRMPDFRKEDGSSRILALWDQELEREFSQEQIDEALQAESRDGALELVPSIDRSGHGTAVAAIAAGSNPNLRLRGAAPGAGLLVVKLSQKQNGYPHTTQLMSAVSWSLSKAAKIGQPLVINISYGNCYGPHDGSSLLCRFLDNAAESGRTAICVGCGNEGAAGGHASGQLEKNVADVSSRADGLSGNLQRERETLELIIGEYERTLNIQLWKNYADVFTVILQTPSGQEIIVQPDKNGRQDVLTNGTEVLVYAGQPSPYSVWQEIFFDLLPRDRYIESGIWTFHLIPEKIVLGSYQLYLPTQQSRSADTRFVRPDPLLTMTVPSTAQKVISVGAIHSYYEAYADFSGRGEKINRENRLMFADSKPDLAAPGVDLLVPASEGSTQRVSGTSFATPLVSGAAALLMEWGIEKGNDPYLYGEKLKAYLRKGAKKLRGETDYPNERVGYGALCAAQSLLKI</sequence>
<organism evidence="9 10">
    <name type="scientific">Gallintestinimicrobium propionicum</name>
    <dbReference type="NCBI Taxonomy" id="2981770"/>
    <lineage>
        <taxon>Bacteria</taxon>
        <taxon>Bacillati</taxon>
        <taxon>Bacillota</taxon>
        <taxon>Clostridia</taxon>
        <taxon>Lachnospirales</taxon>
        <taxon>Lachnospiraceae</taxon>
        <taxon>Gallintestinimicrobium</taxon>
    </lineage>
</organism>
<gene>
    <name evidence="9" type="ORF">LKD45_00090</name>
</gene>
<evidence type="ECO:0000313" key="9">
    <source>
        <dbReference type="EMBL" id="MCC2166113.1"/>
    </source>
</evidence>
<dbReference type="InterPro" id="IPR050131">
    <property type="entry name" value="Peptidase_S8_subtilisin-like"/>
</dbReference>
<dbReference type="PROSITE" id="PS00138">
    <property type="entry name" value="SUBTILASE_SER"/>
    <property type="match status" value="1"/>
</dbReference>
<dbReference type="Gene3D" id="3.40.50.200">
    <property type="entry name" value="Peptidase S8/S53 domain"/>
    <property type="match status" value="1"/>
</dbReference>
<feature type="domain" description="Peptidase S8/S53" evidence="7">
    <location>
        <begin position="452"/>
        <end position="580"/>
    </location>
</feature>
<dbReference type="Gene3D" id="3.30.70.2980">
    <property type="match status" value="1"/>
</dbReference>
<keyword evidence="10" id="KW-1185">Reference proteome</keyword>
<name>A0AAE3DMF7_9FIRM</name>
<feature type="active site" description="Charge relay system" evidence="5 6">
    <location>
        <position position="190"/>
    </location>
</feature>
<evidence type="ECO:0000256" key="6">
    <source>
        <dbReference type="PROSITE-ProRule" id="PRU01240"/>
    </source>
</evidence>
<dbReference type="GO" id="GO:0004252">
    <property type="term" value="F:serine-type endopeptidase activity"/>
    <property type="evidence" value="ECO:0007669"/>
    <property type="project" value="UniProtKB-UniRule"/>
</dbReference>
<dbReference type="Proteomes" id="UP001199355">
    <property type="component" value="Unassembled WGS sequence"/>
</dbReference>
<keyword evidence="4 6" id="KW-0720">Serine protease</keyword>
<keyword evidence="3 6" id="KW-0378">Hydrolase</keyword>
<dbReference type="InterPro" id="IPR041365">
    <property type="entry name" value="CspB_prodomain"/>
</dbReference>
<feature type="domain" description="Peptidase S8/S53" evidence="7">
    <location>
        <begin position="121"/>
        <end position="300"/>
    </location>
</feature>
<evidence type="ECO:0000256" key="3">
    <source>
        <dbReference type="ARBA" id="ARBA00022801"/>
    </source>
</evidence>
<dbReference type="Gene3D" id="2.60.120.1290">
    <property type="match status" value="1"/>
</dbReference>
<feature type="active site" description="Charge relay system" evidence="5 6">
    <location>
        <position position="524"/>
    </location>
</feature>
<dbReference type="CDD" id="cd07478">
    <property type="entry name" value="Peptidases_S8_CspA-like"/>
    <property type="match status" value="1"/>
</dbReference>
<protein>
    <submittedName>
        <fullName evidence="9">S8 family serine peptidase</fullName>
    </submittedName>
</protein>
<evidence type="ECO:0000256" key="5">
    <source>
        <dbReference type="PIRSR" id="PIRSR615500-1"/>
    </source>
</evidence>
<evidence type="ECO:0000256" key="4">
    <source>
        <dbReference type="ARBA" id="ARBA00022825"/>
    </source>
</evidence>
<accession>A0AAE3DMF7</accession>
<dbReference type="InterPro" id="IPR000209">
    <property type="entry name" value="Peptidase_S8/S53_dom"/>
</dbReference>
<dbReference type="PRINTS" id="PR00723">
    <property type="entry name" value="SUBTILISIN"/>
</dbReference>
<evidence type="ECO:0000256" key="1">
    <source>
        <dbReference type="ARBA" id="ARBA00011073"/>
    </source>
</evidence>
<reference evidence="9 10" key="1">
    <citation type="submission" date="2021-10" db="EMBL/GenBank/DDBJ databases">
        <title>Anaerobic single-cell dispensing facilitates the cultivation of human gut bacteria.</title>
        <authorList>
            <person name="Afrizal A."/>
        </authorList>
    </citation>
    <scope>NUCLEOTIDE SEQUENCE [LARGE SCALE GENOMIC DNA]</scope>
    <source>
        <strain evidence="9 10">CLA-AA-H244</strain>
    </source>
</reference>
<dbReference type="PANTHER" id="PTHR43806">
    <property type="entry name" value="PEPTIDASE S8"/>
    <property type="match status" value="1"/>
</dbReference>
<proteinExistence type="inferred from homology"/>
<evidence type="ECO:0000256" key="2">
    <source>
        <dbReference type="ARBA" id="ARBA00022670"/>
    </source>
</evidence>
<comment type="similarity">
    <text evidence="1 6">Belongs to the peptidase S8 family.</text>
</comment>